<reference evidence="3" key="1">
    <citation type="submission" date="2014-09" db="EMBL/GenBank/DDBJ databases">
        <authorList>
            <person name="Magalhaes I.L.F."/>
            <person name="Oliveira U."/>
            <person name="Santos F.R."/>
            <person name="Vidigal T.H.D.A."/>
            <person name="Brescovit A.D."/>
            <person name="Santos A.J."/>
        </authorList>
    </citation>
    <scope>NUCLEOTIDE SEQUENCE</scope>
    <source>
        <tissue evidence="3">Shoot tissue taken approximately 20 cm above the soil surface</tissue>
    </source>
</reference>
<dbReference type="AlphaFoldDB" id="A0A0A9EQL4"/>
<dbReference type="InterPro" id="IPR008930">
    <property type="entry name" value="Terpenoid_cyclase/PrenylTrfase"/>
</dbReference>
<reference evidence="3" key="2">
    <citation type="journal article" date="2015" name="Data Brief">
        <title>Shoot transcriptome of the giant reed, Arundo donax.</title>
        <authorList>
            <person name="Barrero R.A."/>
            <person name="Guerrero F.D."/>
            <person name="Moolhuijzen P."/>
            <person name="Goolsby J.A."/>
            <person name="Tidwell J."/>
            <person name="Bellgard S.E."/>
            <person name="Bellgard M.I."/>
        </authorList>
    </citation>
    <scope>NUCLEOTIDE SEQUENCE</scope>
    <source>
        <tissue evidence="3">Shoot tissue taken approximately 20 cm above the soil surface</tissue>
    </source>
</reference>
<dbReference type="EMBL" id="GBRH01196597">
    <property type="protein sequence ID" value="JAE01299.1"/>
    <property type="molecule type" value="Transcribed_RNA"/>
</dbReference>
<accession>A0A0A9EQL4</accession>
<dbReference type="GO" id="GO:0003824">
    <property type="term" value="F:catalytic activity"/>
    <property type="evidence" value="ECO:0007669"/>
    <property type="project" value="InterPro"/>
</dbReference>
<name>A0A0A9EQL4_ARUDO</name>
<evidence type="ECO:0000256" key="1">
    <source>
        <dbReference type="ARBA" id="ARBA00022737"/>
    </source>
</evidence>
<proteinExistence type="predicted"/>
<evidence type="ECO:0000313" key="3">
    <source>
        <dbReference type="EMBL" id="JAE01299.1"/>
    </source>
</evidence>
<dbReference type="InterPro" id="IPR001330">
    <property type="entry name" value="Prenyltrans"/>
</dbReference>
<organism evidence="3">
    <name type="scientific">Arundo donax</name>
    <name type="common">Giant reed</name>
    <name type="synonym">Donax arundinaceus</name>
    <dbReference type="NCBI Taxonomy" id="35708"/>
    <lineage>
        <taxon>Eukaryota</taxon>
        <taxon>Viridiplantae</taxon>
        <taxon>Streptophyta</taxon>
        <taxon>Embryophyta</taxon>
        <taxon>Tracheophyta</taxon>
        <taxon>Spermatophyta</taxon>
        <taxon>Magnoliopsida</taxon>
        <taxon>Liliopsida</taxon>
        <taxon>Poales</taxon>
        <taxon>Poaceae</taxon>
        <taxon>PACMAD clade</taxon>
        <taxon>Arundinoideae</taxon>
        <taxon>Arundineae</taxon>
        <taxon>Arundo</taxon>
    </lineage>
</organism>
<dbReference type="Pfam" id="PF00432">
    <property type="entry name" value="Prenyltrans"/>
    <property type="match status" value="1"/>
</dbReference>
<dbReference type="Gene3D" id="1.50.10.20">
    <property type="match status" value="1"/>
</dbReference>
<sequence length="37" mass="4203">MKKLQQPDGSFMPIHIGVETDLRFVYCAAEICSMLDD</sequence>
<dbReference type="SUPFAM" id="SSF48239">
    <property type="entry name" value="Terpenoid cyclases/Protein prenyltransferases"/>
    <property type="match status" value="1"/>
</dbReference>
<evidence type="ECO:0000259" key="2">
    <source>
        <dbReference type="Pfam" id="PF00432"/>
    </source>
</evidence>
<protein>
    <recommendedName>
        <fullName evidence="2">Prenyltransferase alpha-alpha toroid domain-containing protein</fullName>
    </recommendedName>
</protein>
<keyword evidence="1" id="KW-0677">Repeat</keyword>
<feature type="domain" description="Prenyltransferase alpha-alpha toroid" evidence="2">
    <location>
        <begin position="1"/>
        <end position="36"/>
    </location>
</feature>